<dbReference type="PANTHER" id="PTHR47237:SF1">
    <property type="entry name" value="SLL0310 PROTEIN"/>
    <property type="match status" value="1"/>
</dbReference>
<sequence length="286" mass="31765">MATSRFTIRPMEPSELNIALQWAAREGWNPGLHDAGCFYAADPQGFFLGLLDDQPVGCVSAVRYGEDFGFLGLYIVDPAHRGEGYGEQLARVAMEHLGQRNMGLDGVVAMQESYRKSGFILAYRNMRYLGLTGQAVGAAPDTHAVVPLSWVPFDSLVAYDRQLFPGPRDAFLRVWINQPDSVALGCVEDEQLRGYGVLRTCQEGYKIGPLFADNSDIAERLYQALTASVPTGRQVFLDIPESNAHALALVERHKMEMVFETARMYSGEDPQQPMERIYGITTFELG</sequence>
<evidence type="ECO:0000313" key="3">
    <source>
        <dbReference type="Proteomes" id="UP000184170"/>
    </source>
</evidence>
<dbReference type="RefSeq" id="WP_073275343.1">
    <property type="nucleotide sequence ID" value="NZ_FQVA01000002.1"/>
</dbReference>
<dbReference type="GO" id="GO:0005840">
    <property type="term" value="C:ribosome"/>
    <property type="evidence" value="ECO:0007669"/>
    <property type="project" value="UniProtKB-KW"/>
</dbReference>
<evidence type="ECO:0000313" key="2">
    <source>
        <dbReference type="EMBL" id="SHF60609.1"/>
    </source>
</evidence>
<dbReference type="InterPro" id="IPR052729">
    <property type="entry name" value="Acyl/Acetyltrans_Enzymes"/>
</dbReference>
<dbReference type="Pfam" id="PF18014">
    <property type="entry name" value="Acetyltransf_18"/>
    <property type="match status" value="1"/>
</dbReference>
<dbReference type="OrthoDB" id="20916at2"/>
<dbReference type="Proteomes" id="UP000184170">
    <property type="component" value="Unassembled WGS sequence"/>
</dbReference>
<reference evidence="3" key="1">
    <citation type="submission" date="2016-11" db="EMBL/GenBank/DDBJ databases">
        <authorList>
            <person name="Varghese N."/>
            <person name="Submissions S."/>
        </authorList>
    </citation>
    <scope>NUCLEOTIDE SEQUENCE [LARGE SCALE GENOMIC DNA]</scope>
    <source>
        <strain evidence="3">CGMCC 1.7063</strain>
    </source>
</reference>
<dbReference type="SUPFAM" id="SSF55729">
    <property type="entry name" value="Acyl-CoA N-acyltransferases (Nat)"/>
    <property type="match status" value="1"/>
</dbReference>
<gene>
    <name evidence="2" type="ORF">SAMN04487965_2369</name>
</gene>
<organism evidence="2 3">
    <name type="scientific">Microbulbifer donghaiensis</name>
    <dbReference type="NCBI Taxonomy" id="494016"/>
    <lineage>
        <taxon>Bacteria</taxon>
        <taxon>Pseudomonadati</taxon>
        <taxon>Pseudomonadota</taxon>
        <taxon>Gammaproteobacteria</taxon>
        <taxon>Cellvibrionales</taxon>
        <taxon>Microbulbiferaceae</taxon>
        <taxon>Microbulbifer</taxon>
    </lineage>
</organism>
<accession>A0A1M5D0S7</accession>
<dbReference type="GO" id="GO:0016747">
    <property type="term" value="F:acyltransferase activity, transferring groups other than amino-acyl groups"/>
    <property type="evidence" value="ECO:0007669"/>
    <property type="project" value="InterPro"/>
</dbReference>
<name>A0A1M5D0S7_9GAMM</name>
<dbReference type="Gene3D" id="3.40.630.90">
    <property type="match status" value="1"/>
</dbReference>
<keyword evidence="2" id="KW-0689">Ribosomal protein</keyword>
<dbReference type="Pfam" id="PF00583">
    <property type="entry name" value="Acetyltransf_1"/>
    <property type="match status" value="1"/>
</dbReference>
<dbReference type="InterPro" id="IPR041496">
    <property type="entry name" value="YitH/HolE_GNAT"/>
</dbReference>
<dbReference type="Gene3D" id="3.40.630.30">
    <property type="match status" value="1"/>
</dbReference>
<evidence type="ECO:0000259" key="1">
    <source>
        <dbReference type="PROSITE" id="PS51186"/>
    </source>
</evidence>
<keyword evidence="3" id="KW-1185">Reference proteome</keyword>
<protein>
    <submittedName>
        <fullName evidence="2">Ribosomal protein S18 acetylase RimI</fullName>
    </submittedName>
</protein>
<dbReference type="STRING" id="494016.SAMN04487965_2369"/>
<dbReference type="AlphaFoldDB" id="A0A1M5D0S7"/>
<dbReference type="InterPro" id="IPR016181">
    <property type="entry name" value="Acyl_CoA_acyltransferase"/>
</dbReference>
<feature type="domain" description="N-acetyltransferase" evidence="1">
    <location>
        <begin position="6"/>
        <end position="134"/>
    </location>
</feature>
<dbReference type="InterPro" id="IPR000182">
    <property type="entry name" value="GNAT_dom"/>
</dbReference>
<dbReference type="EMBL" id="FQVA01000002">
    <property type="protein sequence ID" value="SHF60609.1"/>
    <property type="molecule type" value="Genomic_DNA"/>
</dbReference>
<proteinExistence type="predicted"/>
<dbReference type="CDD" id="cd04301">
    <property type="entry name" value="NAT_SF"/>
    <property type="match status" value="1"/>
</dbReference>
<keyword evidence="2" id="KW-0687">Ribonucleoprotein</keyword>
<dbReference type="PROSITE" id="PS51186">
    <property type="entry name" value="GNAT"/>
    <property type="match status" value="1"/>
</dbReference>
<dbReference type="PANTHER" id="PTHR47237">
    <property type="entry name" value="SLL0310 PROTEIN"/>
    <property type="match status" value="1"/>
</dbReference>